<keyword evidence="2" id="KW-0963">Cytoplasm</keyword>
<organism evidence="3 4">
    <name type="scientific">Virgibacillus necropolis</name>
    <dbReference type="NCBI Taxonomy" id="163877"/>
    <lineage>
        <taxon>Bacteria</taxon>
        <taxon>Bacillati</taxon>
        <taxon>Bacillota</taxon>
        <taxon>Bacilli</taxon>
        <taxon>Bacillales</taxon>
        <taxon>Bacillaceae</taxon>
        <taxon>Virgibacillus</taxon>
    </lineage>
</organism>
<evidence type="ECO:0000313" key="4">
    <source>
        <dbReference type="Proteomes" id="UP000204391"/>
    </source>
</evidence>
<dbReference type="GO" id="GO:0005737">
    <property type="term" value="C:cytoplasm"/>
    <property type="evidence" value="ECO:0007669"/>
    <property type="project" value="UniProtKB-SubCell"/>
</dbReference>
<dbReference type="FunFam" id="3.50.80.10:FF:000001">
    <property type="entry name" value="D-aminoacyl-tRNA deacylase"/>
    <property type="match status" value="1"/>
</dbReference>
<comment type="subcellular location">
    <subcellularLocation>
        <location evidence="2">Cytoplasm</location>
    </subcellularLocation>
</comment>
<dbReference type="PANTHER" id="PTHR10472:SF5">
    <property type="entry name" value="D-AMINOACYL-TRNA DEACYLASE 1"/>
    <property type="match status" value="1"/>
</dbReference>
<dbReference type="HAMAP" id="MF_00518">
    <property type="entry name" value="Deacylase_Dtd"/>
    <property type="match status" value="1"/>
</dbReference>
<keyword evidence="2" id="KW-0820">tRNA-binding</keyword>
<dbReference type="InterPro" id="IPR023509">
    <property type="entry name" value="DTD-like_sf"/>
</dbReference>
<protein>
    <recommendedName>
        <fullName evidence="2">D-aminoacyl-tRNA deacylase</fullName>
        <shortName evidence="2">DTD</shortName>
        <ecNumber evidence="2">3.1.1.96</ecNumber>
    </recommendedName>
    <alternativeName>
        <fullName evidence="2">Gly-tRNA(Ala) deacylase</fullName>
        <ecNumber evidence="2">3.1.1.-</ecNumber>
    </alternativeName>
</protein>
<dbReference type="NCBIfam" id="TIGR00256">
    <property type="entry name" value="D-aminoacyl-tRNA deacylase"/>
    <property type="match status" value="1"/>
</dbReference>
<dbReference type="OrthoDB" id="9801395at2"/>
<comment type="function">
    <text evidence="2">An aminoacyl-tRNA editing enzyme that deacylates mischarged D-aminoacyl-tRNAs. Also deacylates mischarged glycyl-tRNA(Ala), protecting cells against glycine mischarging by AlaRS. Acts via tRNA-based rather than protein-based catalysis; rejects L-amino acids rather than detecting D-amino acids in the active site. By recycling D-aminoacyl-tRNA to D-amino acids and free tRNA molecules, this enzyme counteracts the toxicity associated with the formation of D-aminoacyl-tRNA entities in vivo and helps enforce protein L-homochirality.</text>
</comment>
<dbReference type="Proteomes" id="UP000204391">
    <property type="component" value="Chromosome"/>
</dbReference>
<keyword evidence="4" id="KW-1185">Reference proteome</keyword>
<name>A0A221MBZ3_9BACI</name>
<dbReference type="GO" id="GO:0043908">
    <property type="term" value="F:Ser(Gly)-tRNA(Ala) hydrolase activity"/>
    <property type="evidence" value="ECO:0007669"/>
    <property type="project" value="UniProtKB-UniRule"/>
</dbReference>
<dbReference type="GO" id="GO:0000049">
    <property type="term" value="F:tRNA binding"/>
    <property type="evidence" value="ECO:0007669"/>
    <property type="project" value="UniProtKB-UniRule"/>
</dbReference>
<dbReference type="GO" id="GO:0051500">
    <property type="term" value="F:D-tyrosyl-tRNA(Tyr) deacylase activity"/>
    <property type="evidence" value="ECO:0007669"/>
    <property type="project" value="TreeGrafter"/>
</dbReference>
<feature type="short sequence motif" description="Gly-cisPro motif, important for rejection of L-amino acids" evidence="2">
    <location>
        <begin position="137"/>
        <end position="138"/>
    </location>
</feature>
<dbReference type="InterPro" id="IPR003732">
    <property type="entry name" value="Daa-tRNA_deacyls_DTD"/>
</dbReference>
<dbReference type="GO" id="GO:0019478">
    <property type="term" value="P:D-amino acid catabolic process"/>
    <property type="evidence" value="ECO:0007669"/>
    <property type="project" value="UniProtKB-UniRule"/>
</dbReference>
<gene>
    <name evidence="2" type="primary">dtd</name>
    <name evidence="3" type="ORF">CFK40_08945</name>
</gene>
<proteinExistence type="inferred from homology"/>
<dbReference type="Pfam" id="PF02580">
    <property type="entry name" value="Tyr_Deacylase"/>
    <property type="match status" value="1"/>
</dbReference>
<keyword evidence="2" id="KW-0378">Hydrolase</keyword>
<dbReference type="PANTHER" id="PTHR10472">
    <property type="entry name" value="D-TYROSYL-TRNA TYR DEACYLASE"/>
    <property type="match status" value="1"/>
</dbReference>
<dbReference type="GO" id="GO:0106026">
    <property type="term" value="F:Gly-tRNA(Ala) deacylase activity"/>
    <property type="evidence" value="ECO:0007669"/>
    <property type="project" value="UniProtKB-UniRule"/>
</dbReference>
<dbReference type="Gene3D" id="3.50.80.10">
    <property type="entry name" value="D-tyrosyl-tRNA(Tyr) deacylase"/>
    <property type="match status" value="1"/>
</dbReference>
<dbReference type="EC" id="3.1.1.-" evidence="2"/>
<dbReference type="AlphaFoldDB" id="A0A221MBZ3"/>
<sequence>MRAIIQRAIDASVTIDGKVSGHIDNGLVMLVGVTHDDTLEDANYIVNKIVNLRIFEDENQKMNLSLKDVNGEVLSISQFTLYANVQKGRRPSFVQAAKPEHANELYKATNQLIMEHDVSVKTGEFGEMMNVQLTNVGPATFILDSNDK</sequence>
<evidence type="ECO:0000256" key="2">
    <source>
        <dbReference type="HAMAP-Rule" id="MF_00518"/>
    </source>
</evidence>
<dbReference type="KEGG" id="vne:CFK40_08945"/>
<dbReference type="SUPFAM" id="SSF69500">
    <property type="entry name" value="DTD-like"/>
    <property type="match status" value="1"/>
</dbReference>
<dbReference type="RefSeq" id="WP_089531980.1">
    <property type="nucleotide sequence ID" value="NZ_CP022437.1"/>
</dbReference>
<reference evidence="3 4" key="1">
    <citation type="journal article" date="2003" name="Int. J. Syst. Evol. Microbiol.">
        <title>Virgibacillus carmonensis sp. nov., Virgibacillus necropolis sp. nov. and Virgibacillus picturae sp. nov., three novel species isolated from deteriorated mural paintings, transfer of the species of the genus salibacillus to Virgibacillus, as Virgibacillus marismortui comb. nov. and Virgibacillus salexigens comb. nov., and emended description of the genus Virgibacillus.</title>
        <authorList>
            <person name="Heyrman J."/>
            <person name="Logan N.A."/>
            <person name="Busse H.J."/>
            <person name="Balcaen A."/>
            <person name="Lebbe L."/>
            <person name="Rodriguez-Diaz M."/>
            <person name="Swings J."/>
            <person name="De Vos P."/>
        </authorList>
    </citation>
    <scope>NUCLEOTIDE SEQUENCE [LARGE SCALE GENOMIC DNA]</scope>
    <source>
        <strain evidence="3 4">LMG 19488</strain>
    </source>
</reference>
<comment type="domain">
    <text evidence="2">A Gly-cisPro motif from one monomer fits into the active site of the other monomer to allow specific chiral rejection of L-amino acids.</text>
</comment>
<dbReference type="EMBL" id="CP022437">
    <property type="protein sequence ID" value="ASN05130.1"/>
    <property type="molecule type" value="Genomic_DNA"/>
</dbReference>
<comment type="catalytic activity">
    <reaction evidence="2">
        <text>glycyl-tRNA(Ala) + H2O = tRNA(Ala) + glycine + H(+)</text>
        <dbReference type="Rhea" id="RHEA:53744"/>
        <dbReference type="Rhea" id="RHEA-COMP:9657"/>
        <dbReference type="Rhea" id="RHEA-COMP:13640"/>
        <dbReference type="ChEBI" id="CHEBI:15377"/>
        <dbReference type="ChEBI" id="CHEBI:15378"/>
        <dbReference type="ChEBI" id="CHEBI:57305"/>
        <dbReference type="ChEBI" id="CHEBI:78442"/>
        <dbReference type="ChEBI" id="CHEBI:78522"/>
    </reaction>
</comment>
<dbReference type="CDD" id="cd00563">
    <property type="entry name" value="Dtyr_deacylase"/>
    <property type="match status" value="1"/>
</dbReference>
<evidence type="ECO:0000256" key="1">
    <source>
        <dbReference type="ARBA" id="ARBA00009673"/>
    </source>
</evidence>
<evidence type="ECO:0000313" key="3">
    <source>
        <dbReference type="EMBL" id="ASN05130.1"/>
    </source>
</evidence>
<comment type="subunit">
    <text evidence="2">Homodimer.</text>
</comment>
<dbReference type="EC" id="3.1.1.96" evidence="2"/>
<comment type="similarity">
    <text evidence="1 2">Belongs to the DTD family.</text>
</comment>
<accession>A0A221MBZ3</accession>
<comment type="catalytic activity">
    <reaction evidence="2">
        <text>a D-aminoacyl-tRNA + H2O = a tRNA + a D-alpha-amino acid + H(+)</text>
        <dbReference type="Rhea" id="RHEA:13953"/>
        <dbReference type="Rhea" id="RHEA-COMP:10123"/>
        <dbReference type="Rhea" id="RHEA-COMP:10124"/>
        <dbReference type="ChEBI" id="CHEBI:15377"/>
        <dbReference type="ChEBI" id="CHEBI:15378"/>
        <dbReference type="ChEBI" id="CHEBI:59871"/>
        <dbReference type="ChEBI" id="CHEBI:78442"/>
        <dbReference type="ChEBI" id="CHEBI:79333"/>
        <dbReference type="EC" id="3.1.1.96"/>
    </reaction>
</comment>
<keyword evidence="2" id="KW-0694">RNA-binding</keyword>